<evidence type="ECO:0000256" key="1">
    <source>
        <dbReference type="SAM" id="MobiDB-lite"/>
    </source>
</evidence>
<feature type="region of interest" description="Disordered" evidence="1">
    <location>
        <begin position="63"/>
        <end position="107"/>
    </location>
</feature>
<gene>
    <name evidence="3" type="ORF">Rrhod_3067</name>
</gene>
<proteinExistence type="predicted"/>
<organism evidence="3 4">
    <name type="scientific">Rhodococcus rhodnii LMG 5362</name>
    <dbReference type="NCBI Taxonomy" id="1273125"/>
    <lineage>
        <taxon>Bacteria</taxon>
        <taxon>Bacillati</taxon>
        <taxon>Actinomycetota</taxon>
        <taxon>Actinomycetes</taxon>
        <taxon>Mycobacteriales</taxon>
        <taxon>Nocardiaceae</taxon>
        <taxon>Rhodococcus</taxon>
    </lineage>
</organism>
<dbReference type="AlphaFoldDB" id="R7WJX7"/>
<evidence type="ECO:0000313" key="4">
    <source>
        <dbReference type="Proteomes" id="UP000013525"/>
    </source>
</evidence>
<keyword evidence="2" id="KW-0812">Transmembrane</keyword>
<evidence type="ECO:0000313" key="3">
    <source>
        <dbReference type="EMBL" id="EOM75607.1"/>
    </source>
</evidence>
<reference evidence="3 4" key="1">
    <citation type="journal article" date="2013" name="Genome Announc.">
        <title>Draft Genome Sequence of Rhodococcus rhodnii Strain LMG5362, a Symbiont of Rhodnius prolixus (Hemiptera, Reduviidae, Triatominae), the Principle Vector of Trypanosoma cruzi.</title>
        <authorList>
            <person name="Pachebat J.A."/>
            <person name="van Keulen G."/>
            <person name="Whitten M.M."/>
            <person name="Girdwood S."/>
            <person name="Del Sol R."/>
            <person name="Dyson P.J."/>
            <person name="Facey P.D."/>
        </authorList>
    </citation>
    <scope>NUCLEOTIDE SEQUENCE [LARGE SCALE GENOMIC DNA]</scope>
    <source>
        <strain evidence="3 4">LMG 5362</strain>
    </source>
</reference>
<dbReference type="EMBL" id="APMY01000093">
    <property type="protein sequence ID" value="EOM75607.1"/>
    <property type="molecule type" value="Genomic_DNA"/>
</dbReference>
<dbReference type="RefSeq" id="WP_010839103.1">
    <property type="nucleotide sequence ID" value="NZ_APMY01000093.1"/>
</dbReference>
<accession>R7WJX7</accession>
<keyword evidence="2" id="KW-0472">Membrane</keyword>
<feature type="compositionally biased region" description="Basic and acidic residues" evidence="1">
    <location>
        <begin position="64"/>
        <end position="76"/>
    </location>
</feature>
<dbReference type="PATRIC" id="fig|1273125.3.peg.2916"/>
<dbReference type="Proteomes" id="UP000013525">
    <property type="component" value="Unassembled WGS sequence"/>
</dbReference>
<protein>
    <submittedName>
        <fullName evidence="3">Uncharacterized protein</fullName>
    </submittedName>
</protein>
<keyword evidence="2" id="KW-1133">Transmembrane helix</keyword>
<comment type="caution">
    <text evidence="3">The sequence shown here is derived from an EMBL/GenBank/DDBJ whole genome shotgun (WGS) entry which is preliminary data.</text>
</comment>
<sequence>MIGTTLHADANLRAWELLAQFPSTPTSPEGPEFGKASPIGLVLTLVLLVAIVLLVRSMNKRLKRLPESFDPERPEPDQAADDGTDQGAVPTEDADHSDAAPGRPSAP</sequence>
<feature type="transmembrane region" description="Helical" evidence="2">
    <location>
        <begin position="36"/>
        <end position="55"/>
    </location>
</feature>
<dbReference type="eggNOG" id="ENOG5033HJ6">
    <property type="taxonomic scope" value="Bacteria"/>
</dbReference>
<name>R7WJX7_9NOCA</name>
<keyword evidence="4" id="KW-1185">Reference proteome</keyword>
<evidence type="ECO:0000256" key="2">
    <source>
        <dbReference type="SAM" id="Phobius"/>
    </source>
</evidence>